<name>A0A413BF69_9FIRM</name>
<evidence type="ECO:0000313" key="2">
    <source>
        <dbReference type="Proteomes" id="UP000286581"/>
    </source>
</evidence>
<protein>
    <submittedName>
        <fullName evidence="1">Uncharacterized protein</fullName>
    </submittedName>
</protein>
<gene>
    <name evidence="1" type="ORF">DWV78_10400</name>
</gene>
<reference evidence="1 2" key="1">
    <citation type="submission" date="2018-08" db="EMBL/GenBank/DDBJ databases">
        <title>A genome reference for cultivated species of the human gut microbiota.</title>
        <authorList>
            <person name="Zou Y."/>
            <person name="Xue W."/>
            <person name="Luo G."/>
        </authorList>
    </citation>
    <scope>NUCLEOTIDE SEQUENCE [LARGE SCALE GENOMIC DNA]</scope>
    <source>
        <strain evidence="1 2">AF12-8</strain>
    </source>
</reference>
<evidence type="ECO:0000313" key="1">
    <source>
        <dbReference type="EMBL" id="RGW39214.1"/>
    </source>
</evidence>
<dbReference type="EMBL" id="QSAE01000032">
    <property type="protein sequence ID" value="RGW39214.1"/>
    <property type="molecule type" value="Genomic_DNA"/>
</dbReference>
<comment type="caution">
    <text evidence="1">The sequence shown here is derived from an EMBL/GenBank/DDBJ whole genome shotgun (WGS) entry which is preliminary data.</text>
</comment>
<sequence>MNKDFERCCSFLADMIIKYAPRIRDEVEMCMMIKDSIDDEKVSRQKQFDRFCYYLGGVKQLLDEKAVYAASILQIYAVGCIHISGGFIHGEWSLFYFALYNGKSFG</sequence>
<dbReference type="Proteomes" id="UP000286581">
    <property type="component" value="Unassembled WGS sequence"/>
</dbReference>
<dbReference type="AlphaFoldDB" id="A0A413BF69"/>
<proteinExistence type="predicted"/>
<accession>A0A413BF69</accession>
<organism evidence="1 2">
    <name type="scientific">Agathobacter rectalis</name>
    <dbReference type="NCBI Taxonomy" id="39491"/>
    <lineage>
        <taxon>Bacteria</taxon>
        <taxon>Bacillati</taxon>
        <taxon>Bacillota</taxon>
        <taxon>Clostridia</taxon>
        <taxon>Lachnospirales</taxon>
        <taxon>Lachnospiraceae</taxon>
        <taxon>Agathobacter</taxon>
    </lineage>
</organism>